<keyword evidence="4" id="KW-0444">Lipid biosynthesis</keyword>
<keyword evidence="7" id="KW-0753">Steroid metabolism</keyword>
<evidence type="ECO:0000313" key="12">
    <source>
        <dbReference type="EMBL" id="KAF2434987.1"/>
    </source>
</evidence>
<evidence type="ECO:0000256" key="7">
    <source>
        <dbReference type="ARBA" id="ARBA00023221"/>
    </source>
</evidence>
<dbReference type="GO" id="GO:0016126">
    <property type="term" value="P:sterol biosynthetic process"/>
    <property type="evidence" value="ECO:0007669"/>
    <property type="project" value="UniProtKB-KW"/>
</dbReference>
<feature type="domain" description="GHMP kinase N-terminal" evidence="9">
    <location>
        <begin position="142"/>
        <end position="216"/>
    </location>
</feature>
<dbReference type="SUPFAM" id="SSF54211">
    <property type="entry name" value="Ribosomal protein S5 domain 2-like"/>
    <property type="match status" value="1"/>
</dbReference>
<dbReference type="PRINTS" id="PR00959">
    <property type="entry name" value="MEVGALKINASE"/>
</dbReference>
<keyword evidence="4" id="KW-0752">Steroid biosynthesis</keyword>
<evidence type="ECO:0000256" key="6">
    <source>
        <dbReference type="ARBA" id="ARBA00023166"/>
    </source>
</evidence>
<sequence length="525" mass="57781">MNVPSTTSLQDIYPEDAIPAQEKRWANLFDKFKTEYGRPADFVSRSPGRVNLIGEHIDYMLYQVFPMAVTADVIIAVGIHATPAGSLPQIRVANIEGVKFPRRDFKIPLDGIVEVDHASPDWSNYFKAGLSGVLPYLRESDDQFVPVSMDVLVHGNVPTGSGLSSSTAFVCASALAVMAANGVSNIDKKELCERTIASERAVGTIGGGMDQVASIFSLSGSATYVSFVPELTAEPVEFPVTEPGFSCLVAHSYVDSFKAVTAPVCYNLRVVECTMATDYLSKSLGLKKALPSDASPLGRSLRGLQNTYFEEKDGRDDNFQISPETFEKQLEKLVVLVEQHLPQEEGYTRQEIAKHLDITVDELTAKYMSRHTVRADRFKLRQRALHVFSEALRVLKFRSLMSSTASTPADGQLLLQSLGNLLNEAQASCKNTYECSCEELDELCSLALEAGAYGSRLTGAGWGGCSVHLVPSDKVEDVKKAWIEKYYKKRWPDKWEGMLEEGIVVSKPGSGSYLYKVEDVMFQST</sequence>
<dbReference type="PROSITE" id="PS00106">
    <property type="entry name" value="GALACTOKINASE"/>
    <property type="match status" value="1"/>
</dbReference>
<dbReference type="InterPro" id="IPR006204">
    <property type="entry name" value="GHMP_kinase_N_dom"/>
</dbReference>
<keyword evidence="13" id="KW-1185">Reference proteome</keyword>
<dbReference type="InterPro" id="IPR014721">
    <property type="entry name" value="Ribsml_uS5_D2-typ_fold_subgr"/>
</dbReference>
<evidence type="ECO:0000259" key="11">
    <source>
        <dbReference type="Pfam" id="PF10509"/>
    </source>
</evidence>
<dbReference type="Pfam" id="PF08544">
    <property type="entry name" value="GHMP_kinases_C"/>
    <property type="match status" value="1"/>
</dbReference>
<protein>
    <submittedName>
        <fullName evidence="12">Galactokinase</fullName>
    </submittedName>
</protein>
<dbReference type="InterPro" id="IPR013750">
    <property type="entry name" value="GHMP_kinase_C_dom"/>
</dbReference>
<organism evidence="12 13">
    <name type="scientific">Tothia fuscella</name>
    <dbReference type="NCBI Taxonomy" id="1048955"/>
    <lineage>
        <taxon>Eukaryota</taxon>
        <taxon>Fungi</taxon>
        <taxon>Dikarya</taxon>
        <taxon>Ascomycota</taxon>
        <taxon>Pezizomycotina</taxon>
        <taxon>Dothideomycetes</taxon>
        <taxon>Pleosporomycetidae</taxon>
        <taxon>Venturiales</taxon>
        <taxon>Cylindrosympodiaceae</taxon>
        <taxon>Tothia</taxon>
    </lineage>
</organism>
<dbReference type="InterPro" id="IPR000705">
    <property type="entry name" value="Galactokinase"/>
</dbReference>
<evidence type="ECO:0000256" key="5">
    <source>
        <dbReference type="ARBA" id="ARBA00023144"/>
    </source>
</evidence>
<dbReference type="InterPro" id="IPR019539">
    <property type="entry name" value="GalKase_N"/>
</dbReference>
<evidence type="ECO:0000256" key="8">
    <source>
        <dbReference type="ARBA" id="ARBA00023277"/>
    </source>
</evidence>
<dbReference type="AlphaFoldDB" id="A0A9P4P0G5"/>
<dbReference type="InterPro" id="IPR019741">
    <property type="entry name" value="Galactokinase_CS"/>
</dbReference>
<dbReference type="GO" id="GO:0006012">
    <property type="term" value="P:galactose metabolic process"/>
    <property type="evidence" value="ECO:0007669"/>
    <property type="project" value="UniProtKB-KW"/>
</dbReference>
<name>A0A9P4P0G5_9PEZI</name>
<dbReference type="PANTHER" id="PTHR10457">
    <property type="entry name" value="MEVALONATE KINASE/GALACTOKINASE"/>
    <property type="match status" value="1"/>
</dbReference>
<accession>A0A9P4P0G5</accession>
<keyword evidence="6" id="KW-1207">Sterol metabolism</keyword>
<dbReference type="PRINTS" id="PR00473">
    <property type="entry name" value="GALCTOKINASE"/>
</dbReference>
<evidence type="ECO:0000256" key="3">
    <source>
        <dbReference type="ARBA" id="ARBA00022840"/>
    </source>
</evidence>
<dbReference type="GO" id="GO:0005829">
    <property type="term" value="C:cytosol"/>
    <property type="evidence" value="ECO:0007669"/>
    <property type="project" value="TreeGrafter"/>
</dbReference>
<feature type="domain" description="GHMP kinase C-terminal" evidence="10">
    <location>
        <begin position="415"/>
        <end position="487"/>
    </location>
</feature>
<dbReference type="PANTHER" id="PTHR10457:SF7">
    <property type="entry name" value="GALACTOKINASE-RELATED"/>
    <property type="match status" value="1"/>
</dbReference>
<dbReference type="InterPro" id="IPR036554">
    <property type="entry name" value="GHMP_kinase_C_sf"/>
</dbReference>
<evidence type="ECO:0000256" key="2">
    <source>
        <dbReference type="ARBA" id="ARBA00022741"/>
    </source>
</evidence>
<keyword evidence="5" id="KW-0299">Galactose metabolism</keyword>
<dbReference type="Pfam" id="PF00288">
    <property type="entry name" value="GHMP_kinases_N"/>
    <property type="match status" value="1"/>
</dbReference>
<dbReference type="Gene3D" id="3.30.230.10">
    <property type="match status" value="1"/>
</dbReference>
<dbReference type="Pfam" id="PF10509">
    <property type="entry name" value="GalKase_gal_bdg"/>
    <property type="match status" value="1"/>
</dbReference>
<dbReference type="GO" id="GO:0000411">
    <property type="term" value="P:positive regulation of transcription by galactose"/>
    <property type="evidence" value="ECO:0007669"/>
    <property type="project" value="UniProtKB-ARBA"/>
</dbReference>
<gene>
    <name evidence="12" type="ORF">EJ08DRAFT_668023</name>
</gene>
<evidence type="ECO:0000259" key="9">
    <source>
        <dbReference type="Pfam" id="PF00288"/>
    </source>
</evidence>
<dbReference type="Gene3D" id="3.30.70.3170">
    <property type="match status" value="1"/>
</dbReference>
<keyword evidence="3" id="KW-0067">ATP-binding</keyword>
<keyword evidence="8" id="KW-0119">Carbohydrate metabolism</keyword>
<dbReference type="GO" id="GO:0005524">
    <property type="term" value="F:ATP binding"/>
    <property type="evidence" value="ECO:0007669"/>
    <property type="project" value="UniProtKB-KW"/>
</dbReference>
<dbReference type="GO" id="GO:0004335">
    <property type="term" value="F:galactokinase activity"/>
    <property type="evidence" value="ECO:0007669"/>
    <property type="project" value="InterPro"/>
</dbReference>
<evidence type="ECO:0000259" key="10">
    <source>
        <dbReference type="Pfam" id="PF08544"/>
    </source>
</evidence>
<dbReference type="Proteomes" id="UP000800235">
    <property type="component" value="Unassembled WGS sequence"/>
</dbReference>
<dbReference type="FunFam" id="3.30.230.10:FF:000056">
    <property type="entry name" value="GAL1p Galactokinase"/>
    <property type="match status" value="1"/>
</dbReference>
<dbReference type="SUPFAM" id="SSF55060">
    <property type="entry name" value="GHMP Kinase, C-terminal domain"/>
    <property type="match status" value="1"/>
</dbReference>
<keyword evidence="2" id="KW-0547">Nucleotide-binding</keyword>
<dbReference type="PIRSF" id="PIRSF000530">
    <property type="entry name" value="Galactokinase"/>
    <property type="match status" value="1"/>
</dbReference>
<dbReference type="Gene3D" id="1.20.1440.340">
    <property type="match status" value="1"/>
</dbReference>
<dbReference type="InterPro" id="IPR006206">
    <property type="entry name" value="Mevalonate/galactokinase"/>
</dbReference>
<keyword evidence="7" id="KW-0443">Lipid metabolism</keyword>
<comment type="caution">
    <text evidence="12">The sequence shown here is derived from an EMBL/GenBank/DDBJ whole genome shotgun (WGS) entry which is preliminary data.</text>
</comment>
<dbReference type="FunFam" id="1.20.1440.340:FF:000003">
    <property type="entry name" value="GAL1p Galactokinase"/>
    <property type="match status" value="1"/>
</dbReference>
<evidence type="ECO:0000256" key="1">
    <source>
        <dbReference type="ARBA" id="ARBA00006566"/>
    </source>
</evidence>
<dbReference type="OrthoDB" id="187738at2759"/>
<feature type="domain" description="Galactokinase N-terminal" evidence="11">
    <location>
        <begin position="31"/>
        <end position="78"/>
    </location>
</feature>
<dbReference type="EMBL" id="MU007014">
    <property type="protein sequence ID" value="KAF2434987.1"/>
    <property type="molecule type" value="Genomic_DNA"/>
</dbReference>
<keyword evidence="4" id="KW-0756">Sterol biosynthesis</keyword>
<evidence type="ECO:0000313" key="13">
    <source>
        <dbReference type="Proteomes" id="UP000800235"/>
    </source>
</evidence>
<evidence type="ECO:0000256" key="4">
    <source>
        <dbReference type="ARBA" id="ARBA00023011"/>
    </source>
</evidence>
<dbReference type="InterPro" id="IPR020568">
    <property type="entry name" value="Ribosomal_Su5_D2-typ_SF"/>
</dbReference>
<comment type="similarity">
    <text evidence="1">Belongs to the GHMP kinase family. GalK subfamily.</text>
</comment>
<dbReference type="NCBIfam" id="TIGR00131">
    <property type="entry name" value="gal_kin"/>
    <property type="match status" value="1"/>
</dbReference>
<reference evidence="12" key="1">
    <citation type="journal article" date="2020" name="Stud. Mycol.">
        <title>101 Dothideomycetes genomes: a test case for predicting lifestyles and emergence of pathogens.</title>
        <authorList>
            <person name="Haridas S."/>
            <person name="Albert R."/>
            <person name="Binder M."/>
            <person name="Bloem J."/>
            <person name="Labutti K."/>
            <person name="Salamov A."/>
            <person name="Andreopoulos B."/>
            <person name="Baker S."/>
            <person name="Barry K."/>
            <person name="Bills G."/>
            <person name="Bluhm B."/>
            <person name="Cannon C."/>
            <person name="Castanera R."/>
            <person name="Culley D."/>
            <person name="Daum C."/>
            <person name="Ezra D."/>
            <person name="Gonzalez J."/>
            <person name="Henrissat B."/>
            <person name="Kuo A."/>
            <person name="Liang C."/>
            <person name="Lipzen A."/>
            <person name="Lutzoni F."/>
            <person name="Magnuson J."/>
            <person name="Mondo S."/>
            <person name="Nolan M."/>
            <person name="Ohm R."/>
            <person name="Pangilinan J."/>
            <person name="Park H.-J."/>
            <person name="Ramirez L."/>
            <person name="Alfaro M."/>
            <person name="Sun H."/>
            <person name="Tritt A."/>
            <person name="Yoshinaga Y."/>
            <person name="Zwiers L.-H."/>
            <person name="Turgeon B."/>
            <person name="Goodwin S."/>
            <person name="Spatafora J."/>
            <person name="Crous P."/>
            <person name="Grigoriev I."/>
        </authorList>
    </citation>
    <scope>NUCLEOTIDE SEQUENCE</scope>
    <source>
        <strain evidence="12">CBS 130266</strain>
    </source>
</reference>
<proteinExistence type="inferred from homology"/>